<dbReference type="EMBL" id="DF836377">
    <property type="protein sequence ID" value="GAN05346.1"/>
    <property type="molecule type" value="Genomic_DNA"/>
</dbReference>
<keyword evidence="3" id="KW-1185">Reference proteome</keyword>
<protein>
    <submittedName>
        <fullName evidence="2">Uncharacterized protein</fullName>
    </submittedName>
</protein>
<dbReference type="OrthoDB" id="2227978at2759"/>
<proteinExistence type="predicted"/>
<feature type="compositionally biased region" description="Basic and acidic residues" evidence="1">
    <location>
        <begin position="14"/>
        <end position="25"/>
    </location>
</feature>
<feature type="region of interest" description="Disordered" evidence="1">
    <location>
        <begin position="1"/>
        <end position="25"/>
    </location>
</feature>
<dbReference type="AlphaFoldDB" id="A0A0C9M6D2"/>
<accession>A0A0C9M6D2</accession>
<gene>
    <name evidence="2" type="ORF">MAM1_0088c04816</name>
</gene>
<sequence length="181" mass="20399">MTSGAFDGSSMAVRTEKASETSKEYNNKKRKLALMDSIEQLQSLLIPDTSVLFGTQEFACVEVAKTKNDIKELVEGGKKCSEMMSQVFEQLLSLHPTERRSIEVHSLLLSKLNCTPLEMSSLSDYVKLVKRGKTVQHPEMPQSFKAQMMKLLAQVWQFRLATEMVVEAMIASDNVNNEFID</sequence>
<organism evidence="2">
    <name type="scientific">Mucor ambiguus</name>
    <dbReference type="NCBI Taxonomy" id="91626"/>
    <lineage>
        <taxon>Eukaryota</taxon>
        <taxon>Fungi</taxon>
        <taxon>Fungi incertae sedis</taxon>
        <taxon>Mucoromycota</taxon>
        <taxon>Mucoromycotina</taxon>
        <taxon>Mucoromycetes</taxon>
        <taxon>Mucorales</taxon>
        <taxon>Mucorineae</taxon>
        <taxon>Mucoraceae</taxon>
        <taxon>Mucor</taxon>
    </lineage>
</organism>
<evidence type="ECO:0000313" key="2">
    <source>
        <dbReference type="EMBL" id="GAN05346.1"/>
    </source>
</evidence>
<reference evidence="2" key="1">
    <citation type="submission" date="2014-09" db="EMBL/GenBank/DDBJ databases">
        <title>Draft genome sequence of an oleaginous Mucoromycotina fungus Mucor ambiguus NBRC6742.</title>
        <authorList>
            <person name="Takeda I."/>
            <person name="Yamane N."/>
            <person name="Morita T."/>
            <person name="Tamano K."/>
            <person name="Machida M."/>
            <person name="Baker S."/>
            <person name="Koike H."/>
        </authorList>
    </citation>
    <scope>NUCLEOTIDE SEQUENCE</scope>
    <source>
        <strain evidence="2">NBRC 6742</strain>
    </source>
</reference>
<evidence type="ECO:0000313" key="3">
    <source>
        <dbReference type="Proteomes" id="UP000053815"/>
    </source>
</evidence>
<dbReference type="Proteomes" id="UP000053815">
    <property type="component" value="Unassembled WGS sequence"/>
</dbReference>
<evidence type="ECO:0000256" key="1">
    <source>
        <dbReference type="SAM" id="MobiDB-lite"/>
    </source>
</evidence>
<name>A0A0C9M6D2_9FUNG</name>